<sequence length="112" mass="12748">METRQPKNPTFENIFIFPRAPVVSAPNIRRTSALLFYLPLVIPGCPTPFPLWTNYAISRLLDASPFSRYCSLPLIMLFELFVCLSYHSRCSHRAISFPILLQSAGDPHKPLL</sequence>
<feature type="transmembrane region" description="Helical" evidence="1">
    <location>
        <begin position="34"/>
        <end position="54"/>
    </location>
</feature>
<keyword evidence="1" id="KW-0472">Membrane</keyword>
<dbReference type="AlphaFoldDB" id="A0A0C2WWQ9"/>
<evidence type="ECO:0000313" key="3">
    <source>
        <dbReference type="Proteomes" id="UP000054097"/>
    </source>
</evidence>
<feature type="transmembrane region" description="Helical" evidence="1">
    <location>
        <begin position="66"/>
        <end position="86"/>
    </location>
</feature>
<dbReference type="HOGENOM" id="CLU_2147424_0_0_1"/>
<name>A0A0C2WWQ9_SERVB</name>
<dbReference type="Proteomes" id="UP000054097">
    <property type="component" value="Unassembled WGS sequence"/>
</dbReference>
<reference evidence="2 3" key="1">
    <citation type="submission" date="2014-04" db="EMBL/GenBank/DDBJ databases">
        <authorList>
            <consortium name="DOE Joint Genome Institute"/>
            <person name="Kuo A."/>
            <person name="Zuccaro A."/>
            <person name="Kohler A."/>
            <person name="Nagy L.G."/>
            <person name="Floudas D."/>
            <person name="Copeland A."/>
            <person name="Barry K.W."/>
            <person name="Cichocki N."/>
            <person name="Veneault-Fourrey C."/>
            <person name="LaButti K."/>
            <person name="Lindquist E.A."/>
            <person name="Lipzen A."/>
            <person name="Lundell T."/>
            <person name="Morin E."/>
            <person name="Murat C."/>
            <person name="Sun H."/>
            <person name="Tunlid A."/>
            <person name="Henrissat B."/>
            <person name="Grigoriev I.V."/>
            <person name="Hibbett D.S."/>
            <person name="Martin F."/>
            <person name="Nordberg H.P."/>
            <person name="Cantor M.N."/>
            <person name="Hua S.X."/>
        </authorList>
    </citation>
    <scope>NUCLEOTIDE SEQUENCE [LARGE SCALE GENOMIC DNA]</scope>
    <source>
        <strain evidence="2 3">MAFF 305830</strain>
    </source>
</reference>
<evidence type="ECO:0000256" key="1">
    <source>
        <dbReference type="SAM" id="Phobius"/>
    </source>
</evidence>
<gene>
    <name evidence="2" type="ORF">M408DRAFT_287413</name>
</gene>
<organism evidence="2 3">
    <name type="scientific">Serendipita vermifera MAFF 305830</name>
    <dbReference type="NCBI Taxonomy" id="933852"/>
    <lineage>
        <taxon>Eukaryota</taxon>
        <taxon>Fungi</taxon>
        <taxon>Dikarya</taxon>
        <taxon>Basidiomycota</taxon>
        <taxon>Agaricomycotina</taxon>
        <taxon>Agaricomycetes</taxon>
        <taxon>Sebacinales</taxon>
        <taxon>Serendipitaceae</taxon>
        <taxon>Serendipita</taxon>
    </lineage>
</organism>
<dbReference type="EMBL" id="KN824284">
    <property type="protein sequence ID" value="KIM30548.1"/>
    <property type="molecule type" value="Genomic_DNA"/>
</dbReference>
<keyword evidence="3" id="KW-1185">Reference proteome</keyword>
<reference evidence="3" key="2">
    <citation type="submission" date="2015-01" db="EMBL/GenBank/DDBJ databases">
        <title>Evolutionary Origins and Diversification of the Mycorrhizal Mutualists.</title>
        <authorList>
            <consortium name="DOE Joint Genome Institute"/>
            <consortium name="Mycorrhizal Genomics Consortium"/>
            <person name="Kohler A."/>
            <person name="Kuo A."/>
            <person name="Nagy L.G."/>
            <person name="Floudas D."/>
            <person name="Copeland A."/>
            <person name="Barry K.W."/>
            <person name="Cichocki N."/>
            <person name="Veneault-Fourrey C."/>
            <person name="LaButti K."/>
            <person name="Lindquist E.A."/>
            <person name="Lipzen A."/>
            <person name="Lundell T."/>
            <person name="Morin E."/>
            <person name="Murat C."/>
            <person name="Riley R."/>
            <person name="Ohm R."/>
            <person name="Sun H."/>
            <person name="Tunlid A."/>
            <person name="Henrissat B."/>
            <person name="Grigoriev I.V."/>
            <person name="Hibbett D.S."/>
            <person name="Martin F."/>
        </authorList>
    </citation>
    <scope>NUCLEOTIDE SEQUENCE [LARGE SCALE GENOMIC DNA]</scope>
    <source>
        <strain evidence="3">MAFF 305830</strain>
    </source>
</reference>
<evidence type="ECO:0000313" key="2">
    <source>
        <dbReference type="EMBL" id="KIM30548.1"/>
    </source>
</evidence>
<keyword evidence="1" id="KW-0812">Transmembrane</keyword>
<accession>A0A0C2WWQ9</accession>
<protein>
    <submittedName>
        <fullName evidence="2">Uncharacterized protein</fullName>
    </submittedName>
</protein>
<keyword evidence="1" id="KW-1133">Transmembrane helix</keyword>
<proteinExistence type="predicted"/>